<dbReference type="InterPro" id="IPR010919">
    <property type="entry name" value="SAND-like_dom_sf"/>
</dbReference>
<dbReference type="SUPFAM" id="SSF47769">
    <property type="entry name" value="SAM/Pointed domain"/>
    <property type="match status" value="1"/>
</dbReference>
<dbReference type="Pfam" id="PF00536">
    <property type="entry name" value="SAM_1"/>
    <property type="match status" value="1"/>
</dbReference>
<feature type="compositionally biased region" description="Polar residues" evidence="4">
    <location>
        <begin position="227"/>
        <end position="236"/>
    </location>
</feature>
<dbReference type="AlphaFoldDB" id="A0AAN9GKG4"/>
<feature type="region of interest" description="Disordered" evidence="4">
    <location>
        <begin position="343"/>
        <end position="394"/>
    </location>
</feature>
<evidence type="ECO:0000256" key="3">
    <source>
        <dbReference type="ARBA" id="ARBA00023242"/>
    </source>
</evidence>
<feature type="compositionally biased region" description="Polar residues" evidence="4">
    <location>
        <begin position="368"/>
        <end position="379"/>
    </location>
</feature>
<feature type="compositionally biased region" description="Polar residues" evidence="4">
    <location>
        <begin position="451"/>
        <end position="468"/>
    </location>
</feature>
<feature type="compositionally biased region" description="Basic and acidic residues" evidence="4">
    <location>
        <begin position="643"/>
        <end position="656"/>
    </location>
</feature>
<dbReference type="PANTHER" id="PTHR10417">
    <property type="entry name" value="GLUCOCORTICOID MODULATORY ELEMENT-BINDING PROTEIN"/>
    <property type="match status" value="1"/>
</dbReference>
<feature type="compositionally biased region" description="Basic residues" evidence="4">
    <location>
        <begin position="630"/>
        <end position="642"/>
    </location>
</feature>
<dbReference type="CDD" id="cd09509">
    <property type="entry name" value="SAM_Polycomb"/>
    <property type="match status" value="1"/>
</dbReference>
<keyword evidence="3" id="KW-0539">Nucleus</keyword>
<dbReference type="SMART" id="SM00454">
    <property type="entry name" value="SAM"/>
    <property type="match status" value="1"/>
</dbReference>
<evidence type="ECO:0000256" key="4">
    <source>
        <dbReference type="SAM" id="MobiDB-lite"/>
    </source>
</evidence>
<organism evidence="7 8">
    <name type="scientific">Littorina saxatilis</name>
    <dbReference type="NCBI Taxonomy" id="31220"/>
    <lineage>
        <taxon>Eukaryota</taxon>
        <taxon>Metazoa</taxon>
        <taxon>Spiralia</taxon>
        <taxon>Lophotrochozoa</taxon>
        <taxon>Mollusca</taxon>
        <taxon>Gastropoda</taxon>
        <taxon>Caenogastropoda</taxon>
        <taxon>Littorinimorpha</taxon>
        <taxon>Littorinoidea</taxon>
        <taxon>Littorinidae</taxon>
        <taxon>Littorina</taxon>
    </lineage>
</organism>
<keyword evidence="8" id="KW-1185">Reference proteome</keyword>
<dbReference type="EMBL" id="JBAMIC010000002">
    <property type="protein sequence ID" value="KAK7112098.1"/>
    <property type="molecule type" value="Genomic_DNA"/>
</dbReference>
<reference evidence="7 8" key="1">
    <citation type="submission" date="2024-02" db="EMBL/GenBank/DDBJ databases">
        <title>Chromosome-scale genome assembly of the rough periwinkle Littorina saxatilis.</title>
        <authorList>
            <person name="De Jode A."/>
            <person name="Faria R."/>
            <person name="Formenti G."/>
            <person name="Sims Y."/>
            <person name="Smith T.P."/>
            <person name="Tracey A."/>
            <person name="Wood J.M.D."/>
            <person name="Zagrodzka Z.B."/>
            <person name="Johannesson K."/>
            <person name="Butlin R.K."/>
            <person name="Leder E.H."/>
        </authorList>
    </citation>
    <scope>NUCLEOTIDE SEQUENCE [LARGE SCALE GENOMIC DNA]</scope>
    <source>
        <strain evidence="7">Snail1</strain>
        <tissue evidence="7">Muscle</tissue>
    </source>
</reference>
<sequence length="1100" mass="116711">MLGVEGSSVTTTTTFPVSVVATPIVTTAATAVVAGGVGLIPLVTATTGDMDPRSLLVPVVPTLNGSNPIINNHNGTTTTTTNNNTVSPNNNNNTSSINSNNPAAMEEEFVKPILKDGEMILEVECGQNKAAMYLSKLCQGSKGPCINFQSSWLTPNEFQFVSGRETAKDWKRSIRHHGKSLKLLLAKGILAVHPTMCDCEGCRIGAVLTRKGEKRRIPNGERKRKSTGNAPENSGSGAFRAVSNGGVTPVKGQDGPSEPKRLALDHKPQEGGQSPLKESSLMNLPESKDVPTLRLPEVIVPDVTKMAVDNRLQGPTLLMPLISPGRVSDITINTGGVATAAIASPVREHKELTPAKPSSDKRRHSSGGKPQNTNNSNNVVAAPDAPSEPAVTPDVKVLSSSVGAGGSKADKSVDRLALYQAAVSATRAPLPLCNEQSVEGDSPIKMCDNDGNQSDGSEAMSVDSQNMDVLSPSKESSEFVASSPNGDVKAKPAPAVEACKTEPRDLRTEVQSLKLVTNHSTVSPAKPCEPSSNKSSSSASSLSPTKPLLSPSVSATAATFAAAPHNKPSPTASIPKRADKEDRHKRPSSALSPPYSKSSNTSEHKTIRHPSPVRQPNDTAMKNSPVKSVKDHHHHNHNHHHHQSSEKTHKDRKHESSASSSSSSDKERHASKEKDSSATQRHNSERDLDKRRPEERSDKDRKSGVTSAQSIKSEEPSYRSTEYPSSGGSNRGEGGSVPMASAPLSVPPQMADPAAFSEYMRVLAAGHHGLVAPQSGMLQHMFPLRPPTDIPVTASALMHPMHAAACGMFSTPSALLQKDPVLYPTTAGTLPTASYPYGAPGMAPLHLMQPQYPSAASTAMLDYSRSFPYLHWSGGLPMMTSADAIAAAVAASSSAKRSREEMESAAADMNAKRLQLPMAAAYGAASMAPIDYMAAYRGLAANPLSCGMESSMYDKNAEYMRSRLFAGGAVASPSGPKGITSPYLASLPEYYRNLYCCRCMENRPGDIRTWGVEDVVKLVSSLEGCSVYTEIFREQRVDGKILVLLTADHLMKSLGMKLGPAVTLTNRVAKLLLESTQASGCDTCSRLAAMVPSVQSASGY</sequence>
<feature type="compositionally biased region" description="Polar residues" evidence="4">
    <location>
        <begin position="509"/>
        <end position="523"/>
    </location>
</feature>
<evidence type="ECO:0000313" key="7">
    <source>
        <dbReference type="EMBL" id="KAK7112098.1"/>
    </source>
</evidence>
<dbReference type="InterPro" id="IPR013761">
    <property type="entry name" value="SAM/pointed_sf"/>
</dbReference>
<feature type="region of interest" description="Disordered" evidence="4">
    <location>
        <begin position="213"/>
        <end position="288"/>
    </location>
</feature>
<dbReference type="PROSITE" id="PS50105">
    <property type="entry name" value="SAM_DOMAIN"/>
    <property type="match status" value="1"/>
</dbReference>
<name>A0AAN9GKG4_9CAEN</name>
<keyword evidence="1" id="KW-0805">Transcription regulation</keyword>
<dbReference type="SMART" id="SM00258">
    <property type="entry name" value="SAND"/>
    <property type="match status" value="1"/>
</dbReference>
<feature type="domain" description="SAND" evidence="6">
    <location>
        <begin position="107"/>
        <end position="191"/>
    </location>
</feature>
<dbReference type="Gene3D" id="3.10.390.10">
    <property type="entry name" value="SAND domain-like"/>
    <property type="match status" value="1"/>
</dbReference>
<feature type="region of interest" description="Disordered" evidence="4">
    <location>
        <begin position="451"/>
        <end position="745"/>
    </location>
</feature>
<dbReference type="InterPro" id="IPR000770">
    <property type="entry name" value="SAND_dom"/>
</dbReference>
<gene>
    <name evidence="7" type="ORF">V1264_011605</name>
</gene>
<proteinExistence type="predicted"/>
<feature type="compositionally biased region" description="Low complexity" evidence="4">
    <location>
        <begin position="588"/>
        <end position="599"/>
    </location>
</feature>
<dbReference type="Proteomes" id="UP001374579">
    <property type="component" value="Unassembled WGS sequence"/>
</dbReference>
<evidence type="ECO:0000313" key="8">
    <source>
        <dbReference type="Proteomes" id="UP001374579"/>
    </source>
</evidence>
<dbReference type="GO" id="GO:0046872">
    <property type="term" value="F:metal ion binding"/>
    <property type="evidence" value="ECO:0007669"/>
    <property type="project" value="UniProtKB-KW"/>
</dbReference>
<feature type="domain" description="SAM" evidence="5">
    <location>
        <begin position="1010"/>
        <end position="1056"/>
    </location>
</feature>
<dbReference type="Gene3D" id="1.10.150.50">
    <property type="entry name" value="Transcription Factor, Ets-1"/>
    <property type="match status" value="1"/>
</dbReference>
<feature type="compositionally biased region" description="Basic and acidic residues" evidence="4">
    <location>
        <begin position="499"/>
        <end position="508"/>
    </location>
</feature>
<dbReference type="Pfam" id="PF01342">
    <property type="entry name" value="SAND"/>
    <property type="match status" value="1"/>
</dbReference>
<keyword evidence="2" id="KW-0804">Transcription</keyword>
<evidence type="ECO:0000256" key="1">
    <source>
        <dbReference type="ARBA" id="ARBA00023015"/>
    </source>
</evidence>
<dbReference type="SUPFAM" id="SSF63763">
    <property type="entry name" value="SAND domain-like"/>
    <property type="match status" value="1"/>
</dbReference>
<feature type="compositionally biased region" description="Basic and acidic residues" evidence="4">
    <location>
        <begin position="257"/>
        <end position="269"/>
    </location>
</feature>
<feature type="region of interest" description="Disordered" evidence="4">
    <location>
        <begin position="68"/>
        <end position="100"/>
    </location>
</feature>
<evidence type="ECO:0000259" key="6">
    <source>
        <dbReference type="PROSITE" id="PS50864"/>
    </source>
</evidence>
<dbReference type="PROSITE" id="PS50864">
    <property type="entry name" value="SAND"/>
    <property type="match status" value="1"/>
</dbReference>
<dbReference type="GO" id="GO:0003677">
    <property type="term" value="F:DNA binding"/>
    <property type="evidence" value="ECO:0007669"/>
    <property type="project" value="UniProtKB-KW"/>
</dbReference>
<accession>A0AAN9GKG4</accession>
<dbReference type="PANTHER" id="PTHR10417:SF15">
    <property type="entry name" value="STERILE ALPHA MOTIF DOMAIN-CONTAINING 11"/>
    <property type="match status" value="1"/>
</dbReference>
<comment type="caution">
    <text evidence="7">The sequence shown here is derived from an EMBL/GenBank/DDBJ whole genome shotgun (WGS) entry which is preliminary data.</text>
</comment>
<dbReference type="InterPro" id="IPR001660">
    <property type="entry name" value="SAM"/>
</dbReference>
<protein>
    <submittedName>
        <fullName evidence="7">Uncharacterized protein</fullName>
    </submittedName>
</protein>
<feature type="compositionally biased region" description="Polar residues" evidence="4">
    <location>
        <begin position="614"/>
        <end position="626"/>
    </location>
</feature>
<feature type="compositionally biased region" description="Basic and acidic residues" evidence="4">
    <location>
        <begin position="664"/>
        <end position="703"/>
    </location>
</feature>
<evidence type="ECO:0000259" key="5">
    <source>
        <dbReference type="PROSITE" id="PS50105"/>
    </source>
</evidence>
<evidence type="ECO:0000256" key="2">
    <source>
        <dbReference type="ARBA" id="ARBA00023163"/>
    </source>
</evidence>
<feature type="compositionally biased region" description="Low complexity" evidence="4">
    <location>
        <begin position="526"/>
        <end position="563"/>
    </location>
</feature>